<sequence length="434" mass="49543">MVVNMVRKIVFVLAILIGQVIFRTTFAQIRGNEVRVVVSPNHNDWRYALNEKCEFTIQVFKAQNLLQNVRIDYELGPEMYPDVQKKNIVLKDGKIQVSSSLKKPGFLRCKVKAYVGERVYEGMATAGYAPEEIKAYTTAPADFDAYWANALAESRNVPLEPTMELIPERCTDKVDVYQVSFQNIRWDSRTYGILCMPKASGKYPALLRVPGAGIRPYYGDITTASKGAITLEIGIHGIPVTMEQSYYDKLFNGALWNYWEMNANDKDRFYYKRVVVGTLRAVDFICSLPQYNGKALGVSGSSQGGALSIITAALDKRVTCLAAVHPAMCDFMAAQYDRACGWPHYFYKQSNPDKNQLEVSRYYDAVNFASRLSVPAWFSWGYNDDVCPPSSMYAAYNSVPSFKELHPYLETGHYWYQEQYDEWNQWLWRQMGLN</sequence>
<evidence type="ECO:0000259" key="1">
    <source>
        <dbReference type="Pfam" id="PF05448"/>
    </source>
</evidence>
<dbReference type="AlphaFoldDB" id="A0A645A313"/>
<evidence type="ECO:0000313" key="2">
    <source>
        <dbReference type="EMBL" id="MPM47580.1"/>
    </source>
</evidence>
<gene>
    <name evidence="2" type="primary">axe7A_5</name>
    <name evidence="2" type="ORF">SDC9_94291</name>
</gene>
<organism evidence="2">
    <name type="scientific">bioreactor metagenome</name>
    <dbReference type="NCBI Taxonomy" id="1076179"/>
    <lineage>
        <taxon>unclassified sequences</taxon>
        <taxon>metagenomes</taxon>
        <taxon>ecological metagenomes</taxon>
    </lineage>
</organism>
<dbReference type="GO" id="GO:0052689">
    <property type="term" value="F:carboxylic ester hydrolase activity"/>
    <property type="evidence" value="ECO:0007669"/>
    <property type="project" value="TreeGrafter"/>
</dbReference>
<dbReference type="EC" id="3.1.1.-" evidence="2"/>
<dbReference type="InterPro" id="IPR029058">
    <property type="entry name" value="AB_hydrolase_fold"/>
</dbReference>
<keyword evidence="2" id="KW-0378">Hydrolase</keyword>
<comment type="caution">
    <text evidence="2">The sequence shown here is derived from an EMBL/GenBank/DDBJ whole genome shotgun (WGS) entry which is preliminary data.</text>
</comment>
<accession>A0A645A313</accession>
<dbReference type="Gene3D" id="3.40.50.1820">
    <property type="entry name" value="alpha/beta hydrolase"/>
    <property type="match status" value="1"/>
</dbReference>
<dbReference type="InterPro" id="IPR039069">
    <property type="entry name" value="CE7"/>
</dbReference>
<proteinExistence type="predicted"/>
<dbReference type="PANTHER" id="PTHR40111">
    <property type="entry name" value="CEPHALOSPORIN-C DEACETYLASE"/>
    <property type="match status" value="1"/>
</dbReference>
<dbReference type="SUPFAM" id="SSF53474">
    <property type="entry name" value="alpha/beta-Hydrolases"/>
    <property type="match status" value="1"/>
</dbReference>
<dbReference type="Pfam" id="PF05448">
    <property type="entry name" value="AXE1"/>
    <property type="match status" value="1"/>
</dbReference>
<reference evidence="2" key="1">
    <citation type="submission" date="2019-08" db="EMBL/GenBank/DDBJ databases">
        <authorList>
            <person name="Kucharzyk K."/>
            <person name="Murdoch R.W."/>
            <person name="Higgins S."/>
            <person name="Loffler F."/>
        </authorList>
    </citation>
    <scope>NUCLEOTIDE SEQUENCE</scope>
</reference>
<feature type="domain" description="Acetyl xylan esterase" evidence="1">
    <location>
        <begin position="132"/>
        <end position="427"/>
    </location>
</feature>
<dbReference type="EMBL" id="VSSQ01011735">
    <property type="protein sequence ID" value="MPM47580.1"/>
    <property type="molecule type" value="Genomic_DNA"/>
</dbReference>
<dbReference type="PANTHER" id="PTHR40111:SF1">
    <property type="entry name" value="CEPHALOSPORIN-C DEACETYLASE"/>
    <property type="match status" value="1"/>
</dbReference>
<dbReference type="InterPro" id="IPR008391">
    <property type="entry name" value="AXE1_dom"/>
</dbReference>
<dbReference type="GO" id="GO:0005976">
    <property type="term" value="P:polysaccharide metabolic process"/>
    <property type="evidence" value="ECO:0007669"/>
    <property type="project" value="TreeGrafter"/>
</dbReference>
<name>A0A645A313_9ZZZZ</name>
<protein>
    <submittedName>
        <fullName evidence="2">Acetyl esterase Axe7A</fullName>
        <ecNumber evidence="2">3.1.1.-</ecNumber>
    </submittedName>
</protein>